<protein>
    <submittedName>
        <fullName evidence="1">Uncharacterized protein</fullName>
    </submittedName>
</protein>
<dbReference type="AlphaFoldDB" id="A0A3G9IVQ0"/>
<gene>
    <name evidence="1" type="ORF">Back11_15500</name>
</gene>
<accession>A0A3G9IVQ0</accession>
<organism evidence="1 2">
    <name type="scientific">Paenibacillus baekrokdamisoli</name>
    <dbReference type="NCBI Taxonomy" id="1712516"/>
    <lineage>
        <taxon>Bacteria</taxon>
        <taxon>Bacillati</taxon>
        <taxon>Bacillota</taxon>
        <taxon>Bacilli</taxon>
        <taxon>Bacillales</taxon>
        <taxon>Paenibacillaceae</taxon>
        <taxon>Paenibacillus</taxon>
    </lineage>
</organism>
<dbReference type="InterPro" id="IPR029018">
    <property type="entry name" value="Hex-like_dom2"/>
</dbReference>
<keyword evidence="2" id="KW-1185">Reference proteome</keyword>
<dbReference type="KEGG" id="pbk:Back11_15500"/>
<dbReference type="RefSeq" id="WP_125655091.1">
    <property type="nucleotide sequence ID" value="NZ_AP019308.1"/>
</dbReference>
<evidence type="ECO:0000313" key="2">
    <source>
        <dbReference type="Proteomes" id="UP000275368"/>
    </source>
</evidence>
<dbReference type="Proteomes" id="UP000275368">
    <property type="component" value="Chromosome"/>
</dbReference>
<dbReference type="EMBL" id="AP019308">
    <property type="protein sequence ID" value="BBH20205.1"/>
    <property type="molecule type" value="Genomic_DNA"/>
</dbReference>
<dbReference type="SUPFAM" id="SSF55545">
    <property type="entry name" value="beta-N-acetylhexosaminidase-like domain"/>
    <property type="match status" value="1"/>
</dbReference>
<dbReference type="Gene3D" id="3.30.379.10">
    <property type="entry name" value="Chitobiase/beta-hexosaminidase domain 2-like"/>
    <property type="match status" value="1"/>
</dbReference>
<name>A0A3G9IVQ0_9BACL</name>
<dbReference type="GO" id="GO:0005975">
    <property type="term" value="P:carbohydrate metabolic process"/>
    <property type="evidence" value="ECO:0007669"/>
    <property type="project" value="UniProtKB-ARBA"/>
</dbReference>
<reference evidence="1 2" key="1">
    <citation type="submission" date="2018-11" db="EMBL/GenBank/DDBJ databases">
        <title>Complete genome sequence of Paenibacillus baekrokdamisoli strain KCTC 33723.</title>
        <authorList>
            <person name="Kang S.W."/>
            <person name="Lee K.C."/>
            <person name="Kim K.K."/>
            <person name="Kim J.S."/>
            <person name="Kim D.S."/>
            <person name="Ko S.H."/>
            <person name="Yang S.H."/>
            <person name="Lee J.S."/>
        </authorList>
    </citation>
    <scope>NUCLEOTIDE SEQUENCE [LARGE SCALE GENOMIC DNA]</scope>
    <source>
        <strain evidence="1 2">KCTC 33723</strain>
    </source>
</reference>
<proteinExistence type="predicted"/>
<evidence type="ECO:0000313" key="1">
    <source>
        <dbReference type="EMBL" id="BBH20205.1"/>
    </source>
</evidence>
<sequence>MTFSIIIGSEATKLECKAAQMFAVRSHHRAGIDISVLREGVRVAEGRTIIAGTPESCAHIGKLCANGEMRLPADLGDEGFIIQGGAKKPVYVAAHTPQGVLYGIGKLLRQIGFSAGSMHIPQMEIVSRPDKSVRGIYFATHFGNWYCQAELEAVREYLEELALWGVNELLVWFDISHYRSLEEGLPMLSRLAHFEALARDVGMRVGRIAIANEGFKGQVGAGRSMLSKNCFDETDYHPLRARDRVFGGFDTDICPSQPDGREMILSNKELLFSQMPPIDSLWLWPYDQGGCNCTKCTPWPATFMGLNREIASIGARHLPGMTVNVSAWWFDGHQNGEDDAFFKFLEEESERETSWFKHILVGAVEAKRWIQKDRVIPKRHPLVLFPEISMFDCVPWGGKGGNPAPRRFAAEYAELSDSIIGAFPYSEGIYEDMNKVIWSQLMWYGDEEIEQIVQEYCRYYFGAGTEQQAEQFIYRLEDLILGGETGETAERLVLQADEISGQMEDWARQGWRWKLLDARCRIQASIDRLRLEGENAECMEHFRTAYEMVQNELNLHREGVSLQPWIYAPSDTALNIFLGLADVVNLTLDQQTNDGAARGKE</sequence>
<dbReference type="OrthoDB" id="7167803at2"/>